<dbReference type="PROSITE" id="PS51379">
    <property type="entry name" value="4FE4S_FER_2"/>
    <property type="match status" value="1"/>
</dbReference>
<keyword evidence="6" id="KW-1185">Reference proteome</keyword>
<dbReference type="InterPro" id="IPR017896">
    <property type="entry name" value="4Fe4S_Fe-S-bd"/>
</dbReference>
<reference evidence="5 6" key="2">
    <citation type="submission" date="2020-02" db="EMBL/GenBank/DDBJ databases">
        <title>Candidatus Galacturonibacter soehngenii shows hetero-acetogenic catabolism of galacturonic acid but lacks a canonical carbon monoxide dehydrogenase/acetyl-CoA synthase complex.</title>
        <authorList>
            <person name="Diender M."/>
            <person name="Stouten G.R."/>
            <person name="Petersen J.F."/>
            <person name="Nielsen P.H."/>
            <person name="Dueholm M.S."/>
            <person name="Pronk J.T."/>
            <person name="Van Loosdrecht M.C.M."/>
        </authorList>
    </citation>
    <scope>NUCLEOTIDE SEQUENCE [LARGE SCALE GENOMIC DNA]</scope>
    <source>
        <strain evidence="5">GalUA</strain>
    </source>
</reference>
<dbReference type="AlphaFoldDB" id="A0A7V7UAS2"/>
<evidence type="ECO:0000313" key="5">
    <source>
        <dbReference type="EMBL" id="KAB1435998.1"/>
    </source>
</evidence>
<keyword evidence="3" id="KW-0411">Iron-sulfur</keyword>
<dbReference type="Proteomes" id="UP000461768">
    <property type="component" value="Unassembled WGS sequence"/>
</dbReference>
<dbReference type="Gene3D" id="3.30.70.20">
    <property type="match status" value="1"/>
</dbReference>
<proteinExistence type="predicted"/>
<dbReference type="PROSITE" id="PS00198">
    <property type="entry name" value="4FE4S_FER_1"/>
    <property type="match status" value="1"/>
</dbReference>
<evidence type="ECO:0000256" key="2">
    <source>
        <dbReference type="ARBA" id="ARBA00023004"/>
    </source>
</evidence>
<evidence type="ECO:0000259" key="4">
    <source>
        <dbReference type="PROSITE" id="PS51379"/>
    </source>
</evidence>
<keyword evidence="2" id="KW-0408">Iron</keyword>
<dbReference type="RefSeq" id="WP_151147871.1">
    <property type="nucleotide sequence ID" value="NZ_WAGX01000007.1"/>
</dbReference>
<evidence type="ECO:0000256" key="3">
    <source>
        <dbReference type="ARBA" id="ARBA00023014"/>
    </source>
</evidence>
<evidence type="ECO:0000313" key="6">
    <source>
        <dbReference type="Proteomes" id="UP000461768"/>
    </source>
</evidence>
<protein>
    <submittedName>
        <fullName evidence="5">4Fe-4S ferredoxin</fullName>
    </submittedName>
</protein>
<comment type="caution">
    <text evidence="5">The sequence shown here is derived from an EMBL/GenBank/DDBJ whole genome shotgun (WGS) entry which is preliminary data.</text>
</comment>
<dbReference type="InterPro" id="IPR017900">
    <property type="entry name" value="4Fe4S_Fe_S_CS"/>
</dbReference>
<dbReference type="NCBIfam" id="NF038196">
    <property type="entry name" value="ferrodoxin_EFR1"/>
    <property type="match status" value="1"/>
</dbReference>
<keyword evidence="1" id="KW-0479">Metal-binding</keyword>
<dbReference type="GO" id="GO:0046872">
    <property type="term" value="F:metal ion binding"/>
    <property type="evidence" value="ECO:0007669"/>
    <property type="project" value="UniProtKB-KW"/>
</dbReference>
<accession>A0A7V7UAS2</accession>
<dbReference type="InterPro" id="IPR047964">
    <property type="entry name" value="EFR1-like"/>
</dbReference>
<dbReference type="GO" id="GO:0051536">
    <property type="term" value="F:iron-sulfur cluster binding"/>
    <property type="evidence" value="ECO:0007669"/>
    <property type="project" value="UniProtKB-KW"/>
</dbReference>
<dbReference type="Gene3D" id="3.40.50.360">
    <property type="match status" value="1"/>
</dbReference>
<name>A0A7V7UAS2_9FIRM</name>
<sequence>MIFYFSGTGNSSHVAKSIASITDDKLISISKDLIEAKERYQMDEGENLGFVFPVYWYSLPSIVEKFLKQLNIEGYQNQYVYAIATYGFAGGNVMKQLTGILKEHKIPLKGKFGVKMVDNYVVGYSLANRKKQEIIKKEANVMIEEIGRIITKKTQAEMIHKGKLAFVSPLTGYAYKNAKHTHKFYTTKDCNSCGLCEKNCPCNVIHLVDGKPSWEGDCTFCLRCLHSCNKTAIQYGKATLKRERYTYSLPIK</sequence>
<dbReference type="EMBL" id="WAGX01000007">
    <property type="protein sequence ID" value="KAB1435998.1"/>
    <property type="molecule type" value="Genomic_DNA"/>
</dbReference>
<dbReference type="InterPro" id="IPR029039">
    <property type="entry name" value="Flavoprotein-like_sf"/>
</dbReference>
<dbReference type="SUPFAM" id="SSF52218">
    <property type="entry name" value="Flavoproteins"/>
    <property type="match status" value="1"/>
</dbReference>
<gene>
    <name evidence="5" type="ORF">F7O84_16655</name>
</gene>
<dbReference type="OrthoDB" id="9813995at2"/>
<dbReference type="SUPFAM" id="SSF54862">
    <property type="entry name" value="4Fe-4S ferredoxins"/>
    <property type="match status" value="1"/>
</dbReference>
<feature type="domain" description="4Fe-4S ferredoxin-type" evidence="4">
    <location>
        <begin position="180"/>
        <end position="210"/>
    </location>
</feature>
<organism evidence="5 6">
    <name type="scientific">Candidatus Galacturonatibacter soehngenii</name>
    <dbReference type="NCBI Taxonomy" id="2307010"/>
    <lineage>
        <taxon>Bacteria</taxon>
        <taxon>Bacillati</taxon>
        <taxon>Bacillota</taxon>
        <taxon>Clostridia</taxon>
        <taxon>Lachnospirales</taxon>
        <taxon>Lachnospiraceae</taxon>
        <taxon>Candidatus Galacturonatibacter</taxon>
    </lineage>
</organism>
<reference evidence="5 6" key="1">
    <citation type="submission" date="2019-09" db="EMBL/GenBank/DDBJ databases">
        <authorList>
            <person name="Valk L.C."/>
        </authorList>
    </citation>
    <scope>NUCLEOTIDE SEQUENCE [LARGE SCALE GENOMIC DNA]</scope>
    <source>
        <strain evidence="5">GalUA</strain>
    </source>
</reference>
<evidence type="ECO:0000256" key="1">
    <source>
        <dbReference type="ARBA" id="ARBA00022723"/>
    </source>
</evidence>